<protein>
    <recommendedName>
        <fullName evidence="4">Oxidation resistance protein 1</fullName>
    </recommendedName>
</protein>
<dbReference type="PANTHER" id="PTHR23354:SF62">
    <property type="entry name" value="MUSTARD, ISOFORM V"/>
    <property type="match status" value="1"/>
</dbReference>
<name>A0AAD2PVA2_9STRA</name>
<dbReference type="InterPro" id="IPR006571">
    <property type="entry name" value="TLDc_dom"/>
</dbReference>
<accession>A0AAD2PVA2</accession>
<dbReference type="GO" id="GO:0005739">
    <property type="term" value="C:mitochondrion"/>
    <property type="evidence" value="ECO:0007669"/>
    <property type="project" value="UniProtKB-SubCell"/>
</dbReference>
<dbReference type="SMART" id="SM00584">
    <property type="entry name" value="TLDc"/>
    <property type="match status" value="1"/>
</dbReference>
<feature type="region of interest" description="Disordered" evidence="5">
    <location>
        <begin position="206"/>
        <end position="242"/>
    </location>
</feature>
<feature type="region of interest" description="Disordered" evidence="5">
    <location>
        <begin position="1"/>
        <end position="34"/>
    </location>
</feature>
<feature type="region of interest" description="Disordered" evidence="5">
    <location>
        <begin position="66"/>
        <end position="117"/>
    </location>
</feature>
<feature type="domain" description="TLDc" evidence="6">
    <location>
        <begin position="470"/>
        <end position="662"/>
    </location>
</feature>
<dbReference type="AlphaFoldDB" id="A0AAD2PVA2"/>
<organism evidence="7 8">
    <name type="scientific">Cylindrotheca closterium</name>
    <dbReference type="NCBI Taxonomy" id="2856"/>
    <lineage>
        <taxon>Eukaryota</taxon>
        <taxon>Sar</taxon>
        <taxon>Stramenopiles</taxon>
        <taxon>Ochrophyta</taxon>
        <taxon>Bacillariophyta</taxon>
        <taxon>Bacillariophyceae</taxon>
        <taxon>Bacillariophycidae</taxon>
        <taxon>Bacillariales</taxon>
        <taxon>Bacillariaceae</taxon>
        <taxon>Cylindrotheca</taxon>
    </lineage>
</organism>
<proteinExistence type="inferred from homology"/>
<dbReference type="Proteomes" id="UP001295423">
    <property type="component" value="Unassembled WGS sequence"/>
</dbReference>
<reference evidence="7" key="1">
    <citation type="submission" date="2023-08" db="EMBL/GenBank/DDBJ databases">
        <authorList>
            <person name="Audoor S."/>
            <person name="Bilcke G."/>
        </authorList>
    </citation>
    <scope>NUCLEOTIDE SEQUENCE</scope>
</reference>
<evidence type="ECO:0000259" key="6">
    <source>
        <dbReference type="PROSITE" id="PS51886"/>
    </source>
</evidence>
<evidence type="ECO:0000256" key="2">
    <source>
        <dbReference type="ARBA" id="ARBA00009540"/>
    </source>
</evidence>
<comment type="similarity">
    <text evidence="2">Belongs to the OXR1 family.</text>
</comment>
<evidence type="ECO:0000256" key="3">
    <source>
        <dbReference type="ARBA" id="ARBA00023128"/>
    </source>
</evidence>
<feature type="compositionally biased region" description="Low complexity" evidence="5">
    <location>
        <begin position="385"/>
        <end position="395"/>
    </location>
</feature>
<comment type="caution">
    <text evidence="7">The sequence shown here is derived from an EMBL/GenBank/DDBJ whole genome shotgun (WGS) entry which is preliminary data.</text>
</comment>
<dbReference type="PROSITE" id="PS51886">
    <property type="entry name" value="TLDC"/>
    <property type="match status" value="1"/>
</dbReference>
<evidence type="ECO:0000256" key="5">
    <source>
        <dbReference type="SAM" id="MobiDB-lite"/>
    </source>
</evidence>
<evidence type="ECO:0000313" key="8">
    <source>
        <dbReference type="Proteomes" id="UP001295423"/>
    </source>
</evidence>
<evidence type="ECO:0000256" key="1">
    <source>
        <dbReference type="ARBA" id="ARBA00004173"/>
    </source>
</evidence>
<comment type="subcellular location">
    <subcellularLocation>
        <location evidence="1">Mitochondrion</location>
    </subcellularLocation>
</comment>
<dbReference type="PANTHER" id="PTHR23354">
    <property type="entry name" value="NUCLEOLAR PROTEIN 7/ESTROGEN RECEPTOR COACTIVATOR-RELATED"/>
    <property type="match status" value="1"/>
</dbReference>
<dbReference type="Pfam" id="PF07534">
    <property type="entry name" value="TLD"/>
    <property type="match status" value="1"/>
</dbReference>
<feature type="region of interest" description="Disordered" evidence="5">
    <location>
        <begin position="289"/>
        <end position="313"/>
    </location>
</feature>
<evidence type="ECO:0000313" key="7">
    <source>
        <dbReference type="EMBL" id="CAJ1954409.1"/>
    </source>
</evidence>
<keyword evidence="3" id="KW-0496">Mitochondrion</keyword>
<evidence type="ECO:0000256" key="4">
    <source>
        <dbReference type="ARBA" id="ARBA00040604"/>
    </source>
</evidence>
<dbReference type="EMBL" id="CAKOGP040001869">
    <property type="protein sequence ID" value="CAJ1954409.1"/>
    <property type="molecule type" value="Genomic_DNA"/>
</dbReference>
<feature type="region of interest" description="Disordered" evidence="5">
    <location>
        <begin position="381"/>
        <end position="404"/>
    </location>
</feature>
<keyword evidence="8" id="KW-1185">Reference proteome</keyword>
<sequence length="689" mass="76665">MSTCFCCGSSKRKKQEKRNNPRKAPTAPKKTAIHNRHVVHNNNNNNNNNSDDDAQAVKYWRQKQTPHDGLNNTYEISKHPPLHPENGNILHPSVTTPTKAPRASRSEEQGSTFERFQPTIQCGGLVTSLSQDDEKRQQGQNLQIVSQNESFDSGIGGLDPYSTPTRPTVMSNEEKRLLQLDPFTCLDTSLLPGDDEFNACSDTDFKKEKGRRQGQRSQIVSSGMDENGSVDSGIGVEPYSTPTKPNVLSNEEKELLQLDPFTCLDASAIPGDDDFNACSDKEFNAFGTPATQATAPLSPMEEEEDHLSDMGSDVSFDTKERYLKACRMLKDGLVNKRLHKSDQEFILALLRDAEAAGIGEGSGMDTKQISALETAASRLESLPNTTAQSAPPTKATKTKRKKGGLLSCGPKKIEEVQEPSESAFPEVPIIPKQRQDKGLVRFDGWAAANADIEYPFQILGAEQQEELEPRVLTPRIMEAMRGFFPFRVSESNFWLKFSLVRDGASLATLLESIKASTYTIIAVETTHGEVFGSFNGTPWKRHTKWFGSGEAFLWRLKKSRMTTEEQAQEADFENEMEVFPFTGYDDMVQYCTSRTIAVGGGDWLDHEFPFENEPRGIGFMLDGDLAGGETNSSATFANPRLCKKTTLSNEFAIQNMEVWTLTPFDNEEEAAQLEMHKLFLDYNARKGVV</sequence>
<gene>
    <name evidence="7" type="ORF">CYCCA115_LOCUS15001</name>
</gene>